<keyword evidence="10" id="KW-1185">Reference proteome</keyword>
<dbReference type="Pfam" id="PF00593">
    <property type="entry name" value="TonB_dep_Rec_b-barrel"/>
    <property type="match status" value="1"/>
</dbReference>
<sequence>MNTPRLAALLLLSTALATPALAQTQDRPDPPVDEAAPAADAAPAEEAPAEEQVDISLPGEIVVTGARDRNVTRSADQVVSVLSSTEIARTGEGNIAGALGRVTGLSVVGSGFVYVRGLGDRYSLALLNGSPLPSPEPLRRVVPLDIFPTNVVASSLVQKSYSANFPGEFGGGVINLTTTAVPKESFLTISTGISGDTETTGHFGYTYFGAKSDWTGFDNGSRNAPPALAAFFGSGLTIDDPSVNRQEIAGQMVRFSRATLQKMDQVPVNYSASLSGGTAIELSGDAVLGIVATAGFSNKWTTRDSIQQRASTQDLSELESDYRRVVTDNRMVSNALLGLGLELGRHKFRLTNLYIRDTIKQGRLAAGTDIQTGFSRMNQDTAWFERQLIDSQFVGELRFGDLNIDLRGTYANSQREAPYETSIGYVRTNAANDLFGQYYINRLNNGQQGYAAVSFSDLNEDLWYGGIDVSYLLTPRLTASVGYAFTGTQRSSSRREFQFIAPSDFNLSNESVGVAMLRPDLLLAPGIIDYYNINLVETTQSDPAFAAALRIHGAYGKLNYEPIDGLSIDLGVRFEKARQSVSPVQVFNVPSNSGASTLLNNDHWLPSATVTWEVAPKMQVRANASQTIARPQFREMMFQQYYDPESDRLYRGNPLLSDSKLTNAEARFEWYFAPEQRFSLAGFYKQIDKPIEAYTSFTGNALETSYANAPRATLYGAEVELTKYLDLSEMGGPLTTRRLVAVANYTYTKSKLGVSANDTVPVYLGRISIQPATNYFVDGTPMTGQSDHIANLQLGFEDTDSLSQQTFLLSYSSTRVVSRGGGGMPDIIERPGLRLDFVARQGVTLGGQEIDLKFEARNITGRSHEEFQQAGGNRVEINTYKVGRSFSLSASLKF</sequence>
<dbReference type="InterPro" id="IPR037066">
    <property type="entry name" value="Plug_dom_sf"/>
</dbReference>
<protein>
    <submittedName>
        <fullName evidence="9">TonB-dependent receptor</fullName>
    </submittedName>
</protein>
<dbReference type="EMBL" id="BMZD01000001">
    <property type="protein sequence ID" value="GGZ87243.1"/>
    <property type="molecule type" value="Genomic_DNA"/>
</dbReference>
<dbReference type="InterPro" id="IPR036942">
    <property type="entry name" value="Beta-barrel_TonB_sf"/>
</dbReference>
<reference evidence="9" key="1">
    <citation type="journal article" date="2014" name="Int. J. Syst. Evol. Microbiol.">
        <title>Complete genome sequence of Corynebacterium casei LMG S-19264T (=DSM 44701T), isolated from a smear-ripened cheese.</title>
        <authorList>
            <consortium name="US DOE Joint Genome Institute (JGI-PGF)"/>
            <person name="Walter F."/>
            <person name="Albersmeier A."/>
            <person name="Kalinowski J."/>
            <person name="Ruckert C."/>
        </authorList>
    </citation>
    <scope>NUCLEOTIDE SEQUENCE</scope>
    <source>
        <strain evidence="9">KCTC 32422</strain>
    </source>
</reference>
<keyword evidence="6" id="KW-0732">Signal</keyword>
<dbReference type="InterPro" id="IPR000531">
    <property type="entry name" value="Beta-barrel_TonB"/>
</dbReference>
<dbReference type="PANTHER" id="PTHR40980:SF5">
    <property type="entry name" value="TONB-DEPENDENT RECEPTOR"/>
    <property type="match status" value="1"/>
</dbReference>
<evidence type="ECO:0000256" key="2">
    <source>
        <dbReference type="ARBA" id="ARBA00023136"/>
    </source>
</evidence>
<dbReference type="Pfam" id="PF07715">
    <property type="entry name" value="Plug"/>
    <property type="match status" value="1"/>
</dbReference>
<keyword evidence="2 4" id="KW-0472">Membrane</keyword>
<feature type="compositionally biased region" description="Low complexity" evidence="5">
    <location>
        <begin position="33"/>
        <end position="46"/>
    </location>
</feature>
<organism evidence="9 10">
    <name type="scientific">Novosphingobium arvoryzae</name>
    <dbReference type="NCBI Taxonomy" id="1256514"/>
    <lineage>
        <taxon>Bacteria</taxon>
        <taxon>Pseudomonadati</taxon>
        <taxon>Pseudomonadota</taxon>
        <taxon>Alphaproteobacteria</taxon>
        <taxon>Sphingomonadales</taxon>
        <taxon>Sphingomonadaceae</taxon>
        <taxon>Novosphingobium</taxon>
    </lineage>
</organism>
<feature type="signal peptide" evidence="6">
    <location>
        <begin position="1"/>
        <end position="22"/>
    </location>
</feature>
<dbReference type="Gene3D" id="2.40.170.20">
    <property type="entry name" value="TonB-dependent receptor, beta-barrel domain"/>
    <property type="match status" value="1"/>
</dbReference>
<gene>
    <name evidence="9" type="ORF">GCM10011617_02390</name>
</gene>
<evidence type="ECO:0000256" key="5">
    <source>
        <dbReference type="SAM" id="MobiDB-lite"/>
    </source>
</evidence>
<evidence type="ECO:0000256" key="1">
    <source>
        <dbReference type="ARBA" id="ARBA00004442"/>
    </source>
</evidence>
<evidence type="ECO:0000256" key="6">
    <source>
        <dbReference type="SAM" id="SignalP"/>
    </source>
</evidence>
<evidence type="ECO:0000259" key="7">
    <source>
        <dbReference type="Pfam" id="PF00593"/>
    </source>
</evidence>
<accession>A0A918VBI2</accession>
<dbReference type="InterPro" id="IPR012910">
    <property type="entry name" value="Plug_dom"/>
</dbReference>
<feature type="region of interest" description="Disordered" evidence="5">
    <location>
        <begin position="21"/>
        <end position="51"/>
    </location>
</feature>
<evidence type="ECO:0000313" key="9">
    <source>
        <dbReference type="EMBL" id="GGZ87243.1"/>
    </source>
</evidence>
<dbReference type="PANTHER" id="PTHR40980">
    <property type="entry name" value="PLUG DOMAIN-CONTAINING PROTEIN"/>
    <property type="match status" value="1"/>
</dbReference>
<dbReference type="GO" id="GO:0009279">
    <property type="term" value="C:cell outer membrane"/>
    <property type="evidence" value="ECO:0007669"/>
    <property type="project" value="UniProtKB-SubCell"/>
</dbReference>
<comment type="similarity">
    <text evidence="4">Belongs to the TonB-dependent receptor family.</text>
</comment>
<reference evidence="9" key="2">
    <citation type="submission" date="2020-09" db="EMBL/GenBank/DDBJ databases">
        <authorList>
            <person name="Sun Q."/>
            <person name="Kim S."/>
        </authorList>
    </citation>
    <scope>NUCLEOTIDE SEQUENCE</scope>
    <source>
        <strain evidence="9">KCTC 32422</strain>
    </source>
</reference>
<evidence type="ECO:0000256" key="4">
    <source>
        <dbReference type="RuleBase" id="RU003357"/>
    </source>
</evidence>
<proteinExistence type="inferred from homology"/>
<keyword evidence="3" id="KW-0998">Cell outer membrane</keyword>
<dbReference type="SUPFAM" id="SSF56935">
    <property type="entry name" value="Porins"/>
    <property type="match status" value="1"/>
</dbReference>
<dbReference type="AlphaFoldDB" id="A0A918VBI2"/>
<keyword evidence="9" id="KW-0675">Receptor</keyword>
<comment type="caution">
    <text evidence="9">The sequence shown here is derived from an EMBL/GenBank/DDBJ whole genome shotgun (WGS) entry which is preliminary data.</text>
</comment>
<dbReference type="RefSeq" id="WP_189538596.1">
    <property type="nucleotide sequence ID" value="NZ_BMZD01000001.1"/>
</dbReference>
<dbReference type="Gene3D" id="2.170.130.10">
    <property type="entry name" value="TonB-dependent receptor, plug domain"/>
    <property type="match status" value="1"/>
</dbReference>
<dbReference type="Proteomes" id="UP000634139">
    <property type="component" value="Unassembled WGS sequence"/>
</dbReference>
<comment type="subcellular location">
    <subcellularLocation>
        <location evidence="1 4">Cell outer membrane</location>
    </subcellularLocation>
</comment>
<keyword evidence="4" id="KW-0798">TonB box</keyword>
<evidence type="ECO:0000259" key="8">
    <source>
        <dbReference type="Pfam" id="PF07715"/>
    </source>
</evidence>
<evidence type="ECO:0000313" key="10">
    <source>
        <dbReference type="Proteomes" id="UP000634139"/>
    </source>
</evidence>
<name>A0A918VBI2_9SPHN</name>
<feature type="domain" description="TonB-dependent receptor-like beta-barrel" evidence="7">
    <location>
        <begin position="407"/>
        <end position="803"/>
    </location>
</feature>
<feature type="chain" id="PRO_5037781414" evidence="6">
    <location>
        <begin position="23"/>
        <end position="894"/>
    </location>
</feature>
<evidence type="ECO:0000256" key="3">
    <source>
        <dbReference type="ARBA" id="ARBA00023237"/>
    </source>
</evidence>
<feature type="domain" description="TonB-dependent receptor plug" evidence="8">
    <location>
        <begin position="73"/>
        <end position="172"/>
    </location>
</feature>